<gene>
    <name evidence="2" type="ORF">SEMRO_870_G213580.1</name>
</gene>
<keyword evidence="2" id="KW-0436">Ligase</keyword>
<sequence>MIEISWGEAVVVMGVTFAVIGRKDLPRFAGYLGRGVGRTVGLLQGARQRAEAYAQETELKQLHQEFKSGLNELSAVRREVDTTMNPSRKMVGSRPPIQLTHETHGAASALSGIQTTTATAATTNNIMAQMGNLAARNPSTGTDALQSSIPQFSSLPPPNALPVSSSPEFQSSSSSPQPSNNSSIRQLPPESQTIGAVAEEEWEKQGMGFRSRAERGAGLGYTDDQANDPLNSGSSILANVYKQNLIHDQYDRVTQYQESLLTQQQEQAEDAPIVGRNSGDASVEKDKRV</sequence>
<dbReference type="PANTHER" id="PTHR35512:SF1">
    <property type="entry name" value="OS11G0550900 PROTEIN"/>
    <property type="match status" value="1"/>
</dbReference>
<protein>
    <submittedName>
        <fullName evidence="2">RING finger ubiquitin ligase</fullName>
    </submittedName>
</protein>
<dbReference type="OrthoDB" id="45251at2759"/>
<dbReference type="AlphaFoldDB" id="A0A9N8EEC3"/>
<dbReference type="EMBL" id="CAICTM010000869">
    <property type="protein sequence ID" value="CAB9517634.1"/>
    <property type="molecule type" value="Genomic_DNA"/>
</dbReference>
<feature type="compositionally biased region" description="Low complexity" evidence="1">
    <location>
        <begin position="164"/>
        <end position="183"/>
    </location>
</feature>
<dbReference type="Proteomes" id="UP001153069">
    <property type="component" value="Unassembled WGS sequence"/>
</dbReference>
<keyword evidence="3" id="KW-1185">Reference proteome</keyword>
<organism evidence="2 3">
    <name type="scientific">Seminavis robusta</name>
    <dbReference type="NCBI Taxonomy" id="568900"/>
    <lineage>
        <taxon>Eukaryota</taxon>
        <taxon>Sar</taxon>
        <taxon>Stramenopiles</taxon>
        <taxon>Ochrophyta</taxon>
        <taxon>Bacillariophyta</taxon>
        <taxon>Bacillariophyceae</taxon>
        <taxon>Bacillariophycidae</taxon>
        <taxon>Naviculales</taxon>
        <taxon>Naviculaceae</taxon>
        <taxon>Seminavis</taxon>
    </lineage>
</organism>
<feature type="compositionally biased region" description="Polar residues" evidence="1">
    <location>
        <begin position="137"/>
        <end position="154"/>
    </location>
</feature>
<reference evidence="2" key="1">
    <citation type="submission" date="2020-06" db="EMBL/GenBank/DDBJ databases">
        <authorList>
            <consortium name="Plant Systems Biology data submission"/>
        </authorList>
    </citation>
    <scope>NUCLEOTIDE SEQUENCE</scope>
    <source>
        <strain evidence="2">D6</strain>
    </source>
</reference>
<dbReference type="GO" id="GO:0016874">
    <property type="term" value="F:ligase activity"/>
    <property type="evidence" value="ECO:0007669"/>
    <property type="project" value="UniProtKB-KW"/>
</dbReference>
<evidence type="ECO:0000256" key="1">
    <source>
        <dbReference type="SAM" id="MobiDB-lite"/>
    </source>
</evidence>
<evidence type="ECO:0000313" key="2">
    <source>
        <dbReference type="EMBL" id="CAB9517634.1"/>
    </source>
</evidence>
<dbReference type="PANTHER" id="PTHR35512">
    <property type="entry name" value="OS11G0550900 PROTEIN"/>
    <property type="match status" value="1"/>
</dbReference>
<comment type="caution">
    <text evidence="2">The sequence shown here is derived from an EMBL/GenBank/DDBJ whole genome shotgun (WGS) entry which is preliminary data.</text>
</comment>
<evidence type="ECO:0000313" key="3">
    <source>
        <dbReference type="Proteomes" id="UP001153069"/>
    </source>
</evidence>
<proteinExistence type="predicted"/>
<feature type="region of interest" description="Disordered" evidence="1">
    <location>
        <begin position="134"/>
        <end position="192"/>
    </location>
</feature>
<feature type="region of interest" description="Disordered" evidence="1">
    <location>
        <begin position="261"/>
        <end position="289"/>
    </location>
</feature>
<name>A0A9N8EEC3_9STRA</name>
<accession>A0A9N8EEC3</accession>